<dbReference type="AlphaFoldDB" id="A0A812IPE8"/>
<dbReference type="Proteomes" id="UP000604046">
    <property type="component" value="Unassembled WGS sequence"/>
</dbReference>
<feature type="compositionally biased region" description="Acidic residues" evidence="1">
    <location>
        <begin position="157"/>
        <end position="169"/>
    </location>
</feature>
<sequence>MWAKEVGGKGRPRPLRPPASADSPPLCATNTCLIFFVLHRVATLAKYVTEKHRSSARKLKVRKLREDSSTGTNSSGEQDGECDEAKADACVPSELLNVTMDGGEDFWTQDMCKKLVDMVECWELEDCCHRGATGYEMAFEVCQKTVPDAKNPCQEGDKDDEDDEDDEDEKEKGCKEDMCSMQVHELKAFLNETSRRNLTDDDMTSICLMGLGVETCFKNTSCCGEETMNPVAEHDIDMWKMCEGGGYRYAKICHEGPADWDMCDEKKLEMCKPLIDMSIAFVNGTNLTSLDSDQSRYYCVLFDSVEACLFSAGCCENAGRYFPESMHNLSAAQYCEAPDYLYTGVCREDPRLPPKDPHEETCEEKLKDCNHYVATLGSMVNKSTTAAGITTGNDTDQMKDWCYFAFTIESCFAAAGCCTEGGNRVPMYLREMDFTEICHSAGYNYSQGMICSHAMDSKDHEDHGDEEGKEDSKEDDENHRDEDDEDHEDHPPHHGEHCNQTTLCDPFFNDLSAYLAAGARMGLDNQKLCVMSIAVEGCFAQSMCCGKTRELHALESQYSLDFGEICENATFKRPKMCEDEKDHDGPMCNRTGVMQCNASIANAVAMNVMSNASNMSSQEMEARCMAARDVEACISEYSCCHEAEKIIPEELMKVDIRELCDIPGQNYTPLCDGEGDDHDDHEDRCGRCNPPLHDLEHMLSMMNVSSASMMELELVCLMSVNVDSCFAKTHCCEKRPSLLSLTTRDGTMADFDGICKSAGYWRPSVCSVLWPDDKDKDDGDKDDKDDKDDKEQCNHTLVEACNGLIYELNYSYQRMTLGRCPRYGFETHAEARARQQECFCACYAKSAAVLEALLDLDIEVSCSQVGMNQTAYCPRDEEDGEDDRESRCDRPAYDTCGDAAQELADIVNRSGLIVRKPPHKPNMTNTTHSDHTSTDHTDMPMPEIDMMVLKNMSVDELGQICLARAPELLRHAVTRSFVAAWKSYLFRP</sequence>
<evidence type="ECO:0000256" key="1">
    <source>
        <dbReference type="SAM" id="MobiDB-lite"/>
    </source>
</evidence>
<dbReference type="PANTHER" id="PTHR35711">
    <property type="entry name" value="EXPRESSED PROTEIN"/>
    <property type="match status" value="1"/>
</dbReference>
<dbReference type="OrthoDB" id="427392at2759"/>
<name>A0A812IPE8_9DINO</name>
<feature type="region of interest" description="Disordered" evidence="1">
    <location>
        <begin position="914"/>
        <end position="937"/>
    </location>
</feature>
<evidence type="ECO:0000313" key="2">
    <source>
        <dbReference type="EMBL" id="CAE7039895.1"/>
    </source>
</evidence>
<dbReference type="PANTHER" id="PTHR35711:SF1">
    <property type="entry name" value="ECTODERMAL, ISOFORM F"/>
    <property type="match status" value="1"/>
</dbReference>
<feature type="compositionally biased region" description="Basic and acidic residues" evidence="1">
    <location>
        <begin position="470"/>
        <end position="481"/>
    </location>
</feature>
<protein>
    <submittedName>
        <fullName evidence="2">Uncharacterized protein</fullName>
    </submittedName>
</protein>
<reference evidence="2" key="1">
    <citation type="submission" date="2021-02" db="EMBL/GenBank/DDBJ databases">
        <authorList>
            <person name="Dougan E. K."/>
            <person name="Rhodes N."/>
            <person name="Thang M."/>
            <person name="Chan C."/>
        </authorList>
    </citation>
    <scope>NUCLEOTIDE SEQUENCE</scope>
</reference>
<accession>A0A812IPE8</accession>
<organism evidence="2 3">
    <name type="scientific">Symbiodinium natans</name>
    <dbReference type="NCBI Taxonomy" id="878477"/>
    <lineage>
        <taxon>Eukaryota</taxon>
        <taxon>Sar</taxon>
        <taxon>Alveolata</taxon>
        <taxon>Dinophyceae</taxon>
        <taxon>Suessiales</taxon>
        <taxon>Symbiodiniaceae</taxon>
        <taxon>Symbiodinium</taxon>
    </lineage>
</organism>
<evidence type="ECO:0000313" key="3">
    <source>
        <dbReference type="Proteomes" id="UP000604046"/>
    </source>
</evidence>
<proteinExistence type="predicted"/>
<feature type="region of interest" description="Disordered" evidence="1">
    <location>
        <begin position="61"/>
        <end position="84"/>
    </location>
</feature>
<feature type="region of interest" description="Disordered" evidence="1">
    <location>
        <begin position="456"/>
        <end position="496"/>
    </location>
</feature>
<gene>
    <name evidence="2" type="ORF">SNAT2548_LOCUS4731</name>
</gene>
<feature type="compositionally biased region" description="Basic and acidic residues" evidence="1">
    <location>
        <begin position="928"/>
        <end position="937"/>
    </location>
</feature>
<feature type="region of interest" description="Disordered" evidence="1">
    <location>
        <begin position="150"/>
        <end position="173"/>
    </location>
</feature>
<feature type="region of interest" description="Disordered" evidence="1">
    <location>
        <begin position="1"/>
        <end position="22"/>
    </location>
</feature>
<comment type="caution">
    <text evidence="2">The sequence shown here is derived from an EMBL/GenBank/DDBJ whole genome shotgun (WGS) entry which is preliminary data.</text>
</comment>
<dbReference type="EMBL" id="CAJNDS010000292">
    <property type="protein sequence ID" value="CAE7039895.1"/>
    <property type="molecule type" value="Genomic_DNA"/>
</dbReference>
<keyword evidence="3" id="KW-1185">Reference proteome</keyword>